<protein>
    <recommendedName>
        <fullName evidence="3">Coenzyme A biosynthesis bifunctional protein CoaBC</fullName>
    </recommendedName>
    <alternativeName>
        <fullName evidence="3">DNA/pantothenate metabolism flavoprotein</fullName>
    </alternativeName>
    <alternativeName>
        <fullName evidence="3">Phosphopantothenoylcysteine synthetase/decarboxylase</fullName>
        <shortName evidence="3">PPCS-PPCDC</shortName>
    </alternativeName>
    <domain>
        <recommendedName>
            <fullName evidence="3">Phosphopantothenoylcysteine decarboxylase</fullName>
            <shortName evidence="3">PPC decarboxylase</shortName>
            <shortName evidence="3">PPC-DC</shortName>
            <ecNumber evidence="3">4.1.1.36</ecNumber>
        </recommendedName>
        <alternativeName>
            <fullName evidence="3">CoaC</fullName>
        </alternativeName>
    </domain>
    <domain>
        <recommendedName>
            <fullName evidence="3">Phosphopantothenate--cysteine ligase</fullName>
            <ecNumber evidence="3">6.3.2.5</ecNumber>
        </recommendedName>
        <alternativeName>
            <fullName evidence="3">CoaB</fullName>
        </alternativeName>
        <alternativeName>
            <fullName evidence="3">Phosphopantothenoylcysteine synthetase</fullName>
            <shortName evidence="3">PPC synthetase</shortName>
            <shortName evidence="3">PPC-S</shortName>
        </alternativeName>
    </domain>
</protein>
<evidence type="ECO:0000313" key="8">
    <source>
        <dbReference type="Proteomes" id="UP000316167"/>
    </source>
</evidence>
<proteinExistence type="inferred from homology"/>
<keyword evidence="8" id="KW-1185">Reference proteome</keyword>
<dbReference type="PANTHER" id="PTHR14359">
    <property type="entry name" value="HOMO-OLIGOMERIC FLAVIN CONTAINING CYS DECARBOXYLASE FAMILY"/>
    <property type="match status" value="1"/>
</dbReference>
<dbReference type="InterPro" id="IPR036551">
    <property type="entry name" value="Flavin_trans-like"/>
</dbReference>
<evidence type="ECO:0000256" key="4">
    <source>
        <dbReference type="RuleBase" id="RU364078"/>
    </source>
</evidence>
<comment type="function">
    <text evidence="3">Catalyzes two sequential steps in the biosynthesis of coenzyme A. In the first step cysteine is conjugated to 4'-phosphopantothenate to form 4-phosphopantothenoylcysteine. In the second step the latter compound is decarboxylated to form 4'-phosphopantotheine.</text>
</comment>
<comment type="cofactor">
    <cofactor evidence="3">
        <name>FMN</name>
        <dbReference type="ChEBI" id="CHEBI:58210"/>
    </cofactor>
    <text evidence="3">Binds 1 FMN per subunit.</text>
</comment>
<organism evidence="7 8">
    <name type="scientific">Lacibacter cauensis</name>
    <dbReference type="NCBI Taxonomy" id="510947"/>
    <lineage>
        <taxon>Bacteria</taxon>
        <taxon>Pseudomonadati</taxon>
        <taxon>Bacteroidota</taxon>
        <taxon>Chitinophagia</taxon>
        <taxon>Chitinophagales</taxon>
        <taxon>Chitinophagaceae</taxon>
        <taxon>Lacibacter</taxon>
    </lineage>
</organism>
<dbReference type="GO" id="GO:0071513">
    <property type="term" value="C:phosphopantothenoylcysteine decarboxylase complex"/>
    <property type="evidence" value="ECO:0007669"/>
    <property type="project" value="TreeGrafter"/>
</dbReference>
<dbReference type="AlphaFoldDB" id="A0A562SDZ4"/>
<keyword evidence="1 3" id="KW-0210">Decarboxylase</keyword>
<feature type="binding site" evidence="3">
    <location>
        <position position="341"/>
    </location>
    <ligand>
        <name>CTP</name>
        <dbReference type="ChEBI" id="CHEBI:37563"/>
    </ligand>
</feature>
<dbReference type="HAMAP" id="MF_02225">
    <property type="entry name" value="CoaBC"/>
    <property type="match status" value="1"/>
</dbReference>
<dbReference type="InterPro" id="IPR007085">
    <property type="entry name" value="DNA/pantothenate-metab_flavo_C"/>
</dbReference>
<feature type="binding site" evidence="3">
    <location>
        <position position="337"/>
    </location>
    <ligand>
        <name>CTP</name>
        <dbReference type="ChEBI" id="CHEBI:37563"/>
    </ligand>
</feature>
<dbReference type="Proteomes" id="UP000316167">
    <property type="component" value="Unassembled WGS sequence"/>
</dbReference>
<feature type="binding site" evidence="3">
    <location>
        <position position="323"/>
    </location>
    <ligand>
        <name>CTP</name>
        <dbReference type="ChEBI" id="CHEBI:37563"/>
    </ligand>
</feature>
<keyword evidence="3" id="KW-0511">Multifunctional enzyme</keyword>
<comment type="pathway">
    <text evidence="3 4">Cofactor biosynthesis; coenzyme A biosynthesis; CoA from (R)-pantothenate: step 3/5.</text>
</comment>
<feature type="region of interest" description="Phosphopantothenoylcysteine decarboxylase" evidence="3">
    <location>
        <begin position="1"/>
        <end position="188"/>
    </location>
</feature>
<reference evidence="7 8" key="1">
    <citation type="journal article" date="2015" name="Stand. Genomic Sci.">
        <title>Genomic Encyclopedia of Bacterial and Archaeal Type Strains, Phase III: the genomes of soil and plant-associated and newly described type strains.</title>
        <authorList>
            <person name="Whitman W.B."/>
            <person name="Woyke T."/>
            <person name="Klenk H.P."/>
            <person name="Zhou Y."/>
            <person name="Lilburn T.G."/>
            <person name="Beck B.J."/>
            <person name="De Vos P."/>
            <person name="Vandamme P."/>
            <person name="Eisen J.A."/>
            <person name="Garrity G."/>
            <person name="Hugenholtz P."/>
            <person name="Kyrpides N.C."/>
        </authorList>
    </citation>
    <scope>NUCLEOTIDE SEQUENCE [LARGE SCALE GENOMIC DNA]</scope>
    <source>
        <strain evidence="7 8">CGMCC 1.7271</strain>
    </source>
</reference>
<keyword evidence="3" id="KW-0460">Magnesium</keyword>
<comment type="pathway">
    <text evidence="3 4">Cofactor biosynthesis; coenzyme A biosynthesis; CoA from (R)-pantothenate: step 2/5.</text>
</comment>
<comment type="caution">
    <text evidence="7">The sequence shown here is derived from an EMBL/GenBank/DDBJ whole genome shotgun (WGS) entry which is preliminary data.</text>
</comment>
<dbReference type="InterPro" id="IPR003382">
    <property type="entry name" value="Flavoprotein"/>
</dbReference>
<dbReference type="EC" id="6.3.2.5" evidence="3"/>
<sequence length="399" mass="43146">MSLVGKKIVLGISGSIAAYKSILLVRLLVREGADVKVVITPAAKDFVSPLVLSTLSKNKVVADLFEDDSWANHVELGRWADLMVIAPLSCNTLAKMAAGMCDNLMLAVYLSATCPVIVAPAMDEDMWKHPATKNNLKSLESFGNKIIPVDAGELASGLIGEGRMAEPANILQYIQQFFFEQADFSGSRVLITAGPTYEAIDPVRFIGNHSSGKMGIALAEEFAKRGALVELVLGPSAQTVQTANIHVTRVTSAEEMFNACATMFSSCQIAVMSAAVADYTPVVTADEKIKKADGNLHVELKRTKDILASLGALKTKEQLLVGFALETQNEKAYALQKLEAKNADMIVLNSLNDQGAGFGKDTNKITIFDKNKQEYTFPVKSKREVAKDIVDTIKHLIHV</sequence>
<comment type="caution">
    <text evidence="3">Lacks conserved residue(s) required for the propagation of feature annotation.</text>
</comment>
<dbReference type="EC" id="4.1.1.36" evidence="3"/>
<dbReference type="GO" id="GO:0010181">
    <property type="term" value="F:FMN binding"/>
    <property type="evidence" value="ECO:0007669"/>
    <property type="project" value="UniProtKB-UniRule"/>
</dbReference>
<feature type="domain" description="DNA/pantothenate metabolism flavoprotein C-terminal" evidence="6">
    <location>
        <begin position="185"/>
        <end position="395"/>
    </location>
</feature>
<dbReference type="Pfam" id="PF02441">
    <property type="entry name" value="Flavoprotein"/>
    <property type="match status" value="1"/>
</dbReference>
<keyword evidence="3" id="KW-0479">Metal-binding</keyword>
<evidence type="ECO:0000256" key="1">
    <source>
        <dbReference type="ARBA" id="ARBA00022793"/>
    </source>
</evidence>
<dbReference type="Gene3D" id="3.40.50.10300">
    <property type="entry name" value="CoaB-like"/>
    <property type="match status" value="1"/>
</dbReference>
<comment type="catalytic activity">
    <reaction evidence="3 4">
        <text>N-[(R)-4-phosphopantothenoyl]-L-cysteine + H(+) = (R)-4'-phosphopantetheine + CO2</text>
        <dbReference type="Rhea" id="RHEA:16793"/>
        <dbReference type="ChEBI" id="CHEBI:15378"/>
        <dbReference type="ChEBI" id="CHEBI:16526"/>
        <dbReference type="ChEBI" id="CHEBI:59458"/>
        <dbReference type="ChEBI" id="CHEBI:61723"/>
        <dbReference type="EC" id="4.1.1.36"/>
    </reaction>
</comment>
<evidence type="ECO:0000313" key="7">
    <source>
        <dbReference type="EMBL" id="TWI79479.1"/>
    </source>
</evidence>
<dbReference type="UniPathway" id="UPA00241">
    <property type="reaction ID" value="UER00353"/>
</dbReference>
<comment type="catalytic activity">
    <reaction evidence="3 4">
        <text>(R)-4'-phosphopantothenate + L-cysteine + CTP = N-[(R)-4-phosphopantothenoyl]-L-cysteine + CMP + diphosphate + H(+)</text>
        <dbReference type="Rhea" id="RHEA:19397"/>
        <dbReference type="ChEBI" id="CHEBI:10986"/>
        <dbReference type="ChEBI" id="CHEBI:15378"/>
        <dbReference type="ChEBI" id="CHEBI:33019"/>
        <dbReference type="ChEBI" id="CHEBI:35235"/>
        <dbReference type="ChEBI" id="CHEBI:37563"/>
        <dbReference type="ChEBI" id="CHEBI:59458"/>
        <dbReference type="ChEBI" id="CHEBI:60377"/>
        <dbReference type="EC" id="6.3.2.5"/>
    </reaction>
</comment>
<dbReference type="GO" id="GO:0015937">
    <property type="term" value="P:coenzyme A biosynthetic process"/>
    <property type="evidence" value="ECO:0007669"/>
    <property type="project" value="UniProtKB-UniRule"/>
</dbReference>
<dbReference type="GO" id="GO:0004633">
    <property type="term" value="F:phosphopantothenoylcysteine decarboxylase activity"/>
    <property type="evidence" value="ECO:0007669"/>
    <property type="project" value="UniProtKB-UniRule"/>
</dbReference>
<dbReference type="InterPro" id="IPR005252">
    <property type="entry name" value="CoaBC"/>
</dbReference>
<accession>A0A562SDZ4</accession>
<feature type="region of interest" description="Phosphopantothenate--cysteine ligase" evidence="3">
    <location>
        <begin position="189"/>
        <end position="399"/>
    </location>
</feature>
<gene>
    <name evidence="3" type="primary">coaBC</name>
    <name evidence="7" type="ORF">IQ13_3884</name>
</gene>
<evidence type="ECO:0000259" key="5">
    <source>
        <dbReference type="Pfam" id="PF02441"/>
    </source>
</evidence>
<dbReference type="SUPFAM" id="SSF52507">
    <property type="entry name" value="Homo-oligomeric flavin-containing Cys decarboxylases, HFCD"/>
    <property type="match status" value="1"/>
</dbReference>
<dbReference type="Gene3D" id="3.40.50.1950">
    <property type="entry name" value="Flavin prenyltransferase-like"/>
    <property type="match status" value="1"/>
</dbReference>
<dbReference type="GO" id="GO:0015941">
    <property type="term" value="P:pantothenate catabolic process"/>
    <property type="evidence" value="ECO:0007669"/>
    <property type="project" value="InterPro"/>
</dbReference>
<name>A0A562SDZ4_9BACT</name>
<dbReference type="SUPFAM" id="SSF102645">
    <property type="entry name" value="CoaB-like"/>
    <property type="match status" value="1"/>
</dbReference>
<dbReference type="NCBIfam" id="TIGR00521">
    <property type="entry name" value="coaBC_dfp"/>
    <property type="match status" value="1"/>
</dbReference>
<evidence type="ECO:0000256" key="3">
    <source>
        <dbReference type="HAMAP-Rule" id="MF_02225"/>
    </source>
</evidence>
<dbReference type="GO" id="GO:0004632">
    <property type="term" value="F:phosphopantothenate--cysteine ligase activity"/>
    <property type="evidence" value="ECO:0007669"/>
    <property type="project" value="UniProtKB-UniRule"/>
</dbReference>
<comment type="similarity">
    <text evidence="3 4">In the C-terminal section; belongs to the PPC synthetase family.</text>
</comment>
<keyword evidence="3 4" id="KW-0288">FMN</keyword>
<keyword evidence="3 4" id="KW-0285">Flavoprotein</keyword>
<dbReference type="Pfam" id="PF04127">
    <property type="entry name" value="DFP"/>
    <property type="match status" value="1"/>
</dbReference>
<dbReference type="GO" id="GO:0046872">
    <property type="term" value="F:metal ion binding"/>
    <property type="evidence" value="ECO:0007669"/>
    <property type="project" value="UniProtKB-KW"/>
</dbReference>
<comment type="similarity">
    <text evidence="3 4">In the N-terminal section; belongs to the HFCD (homo-oligomeric flavin containing Cys decarboxylase) superfamily.</text>
</comment>
<evidence type="ECO:0000259" key="6">
    <source>
        <dbReference type="Pfam" id="PF04127"/>
    </source>
</evidence>
<comment type="cofactor">
    <cofactor evidence="3">
        <name>Mg(2+)</name>
        <dbReference type="ChEBI" id="CHEBI:18420"/>
    </cofactor>
</comment>
<feature type="binding site" evidence="3">
    <location>
        <position position="278"/>
    </location>
    <ligand>
        <name>CTP</name>
        <dbReference type="ChEBI" id="CHEBI:37563"/>
    </ligand>
</feature>
<dbReference type="PANTHER" id="PTHR14359:SF6">
    <property type="entry name" value="PHOSPHOPANTOTHENOYLCYSTEINE DECARBOXYLASE"/>
    <property type="match status" value="1"/>
</dbReference>
<comment type="function">
    <text evidence="4">Catalyzes two steps in the biosynthesis of coenzyme A. In the first step cysteine is conjugated to 4'-phosphopantothenate to form 4-phosphopantothenoylcysteine, in the latter compound is decarboxylated to form 4'-phosphopantotheine.</text>
</comment>
<evidence type="ECO:0000256" key="2">
    <source>
        <dbReference type="ARBA" id="ARBA00023239"/>
    </source>
</evidence>
<keyword evidence="3 4" id="KW-0436">Ligase</keyword>
<feature type="binding site" evidence="3">
    <location>
        <position position="288"/>
    </location>
    <ligand>
        <name>CTP</name>
        <dbReference type="ChEBI" id="CHEBI:37563"/>
    </ligand>
</feature>
<dbReference type="InterPro" id="IPR035929">
    <property type="entry name" value="CoaB-like_sf"/>
</dbReference>
<feature type="domain" description="Flavoprotein" evidence="5">
    <location>
        <begin position="6"/>
        <end position="176"/>
    </location>
</feature>
<dbReference type="OrthoDB" id="9802554at2"/>
<dbReference type="EMBL" id="VLLE01000006">
    <property type="protein sequence ID" value="TWI79479.1"/>
    <property type="molecule type" value="Genomic_DNA"/>
</dbReference>
<keyword evidence="2 3" id="KW-0456">Lyase</keyword>